<dbReference type="InterPro" id="IPR004013">
    <property type="entry name" value="PHP_dom"/>
</dbReference>
<dbReference type="Proteomes" id="UP000471298">
    <property type="component" value="Unassembled WGS sequence"/>
</dbReference>
<dbReference type="InterPro" id="IPR052018">
    <property type="entry name" value="PHP_domain"/>
</dbReference>
<keyword evidence="4" id="KW-1185">Reference proteome</keyword>
<dbReference type="GO" id="GO:0035312">
    <property type="term" value="F:5'-3' DNA exonuclease activity"/>
    <property type="evidence" value="ECO:0007669"/>
    <property type="project" value="TreeGrafter"/>
</dbReference>
<dbReference type="FunCoup" id="A0A6N7EV08">
    <property type="interactions" value="215"/>
</dbReference>
<dbReference type="AlphaFoldDB" id="A0A6N7EV08"/>
<dbReference type="Gene3D" id="1.10.150.650">
    <property type="match status" value="1"/>
</dbReference>
<dbReference type="InterPro" id="IPR016195">
    <property type="entry name" value="Pol/histidinol_Pase-like"/>
</dbReference>
<dbReference type="Pfam" id="PF02811">
    <property type="entry name" value="PHP"/>
    <property type="match status" value="1"/>
</dbReference>
<dbReference type="RefSeq" id="WP_152808530.1">
    <property type="nucleotide sequence ID" value="NZ_WHNW01000001.1"/>
</dbReference>
<evidence type="ECO:0000259" key="2">
    <source>
        <dbReference type="SMART" id="SM00481"/>
    </source>
</evidence>
<evidence type="ECO:0000313" key="4">
    <source>
        <dbReference type="Proteomes" id="UP000471298"/>
    </source>
</evidence>
<reference evidence="3 4" key="1">
    <citation type="submission" date="2019-10" db="EMBL/GenBank/DDBJ databases">
        <title>Cardiobacteriales fam. a chemoheterotrophic member of the order Cardiobacteriales, and proposal of Cardiobacteriales fam. nov.</title>
        <authorList>
            <person name="Wang C."/>
        </authorList>
    </citation>
    <scope>NUCLEOTIDE SEQUENCE [LARGE SCALE GENOMIC DNA]</scope>
    <source>
        <strain evidence="3 4">ML27</strain>
    </source>
</reference>
<sequence>MQPTHLSTDLLNHAFSAFPDGSQIGSRIDSHIDSQGDGSQISEKTSEKISESADTDTDTGADNCTSAVASVVDLHCHTTASDGELTPRELLLLAKSVGIRLLAITDHDTLAGYNELQALITQSPQNTALHLVCGCEFSSAWQGVGVHIVGLNFDANHPRVTDLIHYQQAARASRLAKQLKQLAALQMPMTVEEVSAFAAHQNIGRPHIAQCMVAKGYVDSPAKAFKKYLGRGKLGDMHQYWAPLPQIIDTINQAGGIATIAHPAQYRMTRSKMHRFVRDFVGFGGGAIEVATAGQPADQIEKFALIAKQYGLYASIGSDFHRQRRYHPMLGKIAPLPKDVIPVWHGFNV</sequence>
<comment type="caution">
    <text evidence="3">The sequence shown here is derived from an EMBL/GenBank/DDBJ whole genome shotgun (WGS) entry which is preliminary data.</text>
</comment>
<evidence type="ECO:0000256" key="1">
    <source>
        <dbReference type="SAM" id="MobiDB-lite"/>
    </source>
</evidence>
<dbReference type="PANTHER" id="PTHR42924">
    <property type="entry name" value="EXONUCLEASE"/>
    <property type="match status" value="1"/>
</dbReference>
<feature type="region of interest" description="Disordered" evidence="1">
    <location>
        <begin position="26"/>
        <end position="61"/>
    </location>
</feature>
<accession>A0A6N7EV08</accession>
<dbReference type="CDD" id="cd07438">
    <property type="entry name" value="PHP_HisPPase_AMP"/>
    <property type="match status" value="1"/>
</dbReference>
<gene>
    <name evidence="3" type="ORF">GCU85_01255</name>
</gene>
<dbReference type="InterPro" id="IPR003141">
    <property type="entry name" value="Pol/His_phosphatase_N"/>
</dbReference>
<proteinExistence type="predicted"/>
<name>A0A6N7EV08_9GAMM</name>
<evidence type="ECO:0000313" key="3">
    <source>
        <dbReference type="EMBL" id="MPV85360.1"/>
    </source>
</evidence>
<dbReference type="GO" id="GO:0004534">
    <property type="term" value="F:5'-3' RNA exonuclease activity"/>
    <property type="evidence" value="ECO:0007669"/>
    <property type="project" value="TreeGrafter"/>
</dbReference>
<organism evidence="3 4">
    <name type="scientific">Ostreibacterium oceani</name>
    <dbReference type="NCBI Taxonomy" id="2654998"/>
    <lineage>
        <taxon>Bacteria</taxon>
        <taxon>Pseudomonadati</taxon>
        <taxon>Pseudomonadota</taxon>
        <taxon>Gammaproteobacteria</taxon>
        <taxon>Cardiobacteriales</taxon>
        <taxon>Ostreibacteriaceae</taxon>
        <taxon>Ostreibacterium</taxon>
    </lineage>
</organism>
<protein>
    <submittedName>
        <fullName evidence="3">PHP domain-containing protein</fullName>
    </submittedName>
</protein>
<dbReference type="InParanoid" id="A0A6N7EV08"/>
<dbReference type="PANTHER" id="PTHR42924:SF3">
    <property type="entry name" value="POLYMERASE_HISTIDINOL PHOSPHATASE N-TERMINAL DOMAIN-CONTAINING PROTEIN"/>
    <property type="match status" value="1"/>
</dbReference>
<dbReference type="EMBL" id="WHNW01000001">
    <property type="protein sequence ID" value="MPV85360.1"/>
    <property type="molecule type" value="Genomic_DNA"/>
</dbReference>
<dbReference type="SUPFAM" id="SSF89550">
    <property type="entry name" value="PHP domain-like"/>
    <property type="match status" value="1"/>
</dbReference>
<dbReference type="SMART" id="SM00481">
    <property type="entry name" value="POLIIIAc"/>
    <property type="match status" value="1"/>
</dbReference>
<dbReference type="Gene3D" id="3.20.20.140">
    <property type="entry name" value="Metal-dependent hydrolases"/>
    <property type="match status" value="1"/>
</dbReference>
<feature type="domain" description="Polymerase/histidinol phosphatase N-terminal" evidence="2">
    <location>
        <begin position="72"/>
        <end position="141"/>
    </location>
</feature>